<dbReference type="Pfam" id="PF19828">
    <property type="entry name" value="DUF6309"/>
    <property type="match status" value="1"/>
</dbReference>
<organism evidence="1 2">
    <name type="scientific">Streptomyces inusitatus</name>
    <dbReference type="NCBI Taxonomy" id="68221"/>
    <lineage>
        <taxon>Bacteria</taxon>
        <taxon>Bacillati</taxon>
        <taxon>Actinomycetota</taxon>
        <taxon>Actinomycetes</taxon>
        <taxon>Kitasatosporales</taxon>
        <taxon>Streptomycetaceae</taxon>
        <taxon>Streptomyces</taxon>
    </lineage>
</organism>
<reference evidence="1" key="1">
    <citation type="journal article" date="2014" name="Int. J. Syst. Evol. Microbiol.">
        <title>Complete genome sequence of Corynebacterium casei LMG S-19264T (=DSM 44701T), isolated from a smear-ripened cheese.</title>
        <authorList>
            <consortium name="US DOE Joint Genome Institute (JGI-PGF)"/>
            <person name="Walter F."/>
            <person name="Albersmeier A."/>
            <person name="Kalinowski J."/>
            <person name="Ruckert C."/>
        </authorList>
    </citation>
    <scope>NUCLEOTIDE SEQUENCE</scope>
    <source>
        <strain evidence="1">JCM 4988</strain>
    </source>
</reference>
<sequence length="183" mass="20124">MHVVSSVTFDEVRSHFRRDHPVDREHEANTNQDAVNALELADATFGGWSRVRITGADVSEVMLPWHLSEGGGCELVPRSGLTVGEAVRLLRSREAEWSEADPVCRAKLDRFRDAPPTSIYLSTLPLPHEDYSGLTLGKGLVHLDGLHRMVSWELGRRLSPEQELTVFVAGDIAARATTGGLST</sequence>
<dbReference type="RefSeq" id="WP_190125121.1">
    <property type="nucleotide sequence ID" value="NZ_BMWG01000016.1"/>
</dbReference>
<evidence type="ECO:0000313" key="2">
    <source>
        <dbReference type="Proteomes" id="UP000630936"/>
    </source>
</evidence>
<gene>
    <name evidence="1" type="ORF">GCM10010387_46480</name>
</gene>
<accession>A0A918UZL5</accession>
<keyword evidence="2" id="KW-1185">Reference proteome</keyword>
<evidence type="ECO:0000313" key="1">
    <source>
        <dbReference type="EMBL" id="GGZ46729.1"/>
    </source>
</evidence>
<dbReference type="AlphaFoldDB" id="A0A918UZL5"/>
<protein>
    <submittedName>
        <fullName evidence="1">Uncharacterized protein</fullName>
    </submittedName>
</protein>
<proteinExistence type="predicted"/>
<comment type="caution">
    <text evidence="1">The sequence shown here is derived from an EMBL/GenBank/DDBJ whole genome shotgun (WGS) entry which is preliminary data.</text>
</comment>
<dbReference type="Proteomes" id="UP000630936">
    <property type="component" value="Unassembled WGS sequence"/>
</dbReference>
<dbReference type="InterPro" id="IPR046276">
    <property type="entry name" value="DUF6309"/>
</dbReference>
<name>A0A918UZL5_9ACTN</name>
<reference evidence="1" key="2">
    <citation type="submission" date="2020-09" db="EMBL/GenBank/DDBJ databases">
        <authorList>
            <person name="Sun Q."/>
            <person name="Ohkuma M."/>
        </authorList>
    </citation>
    <scope>NUCLEOTIDE SEQUENCE</scope>
    <source>
        <strain evidence="1">JCM 4988</strain>
    </source>
</reference>
<dbReference type="EMBL" id="BMWG01000016">
    <property type="protein sequence ID" value="GGZ46729.1"/>
    <property type="molecule type" value="Genomic_DNA"/>
</dbReference>